<feature type="region of interest" description="Disordered" evidence="1">
    <location>
        <begin position="67"/>
        <end position="97"/>
    </location>
</feature>
<evidence type="ECO:0000313" key="3">
    <source>
        <dbReference type="EMBL" id="KAG2408564.1"/>
    </source>
</evidence>
<proteinExistence type="predicted"/>
<dbReference type="Proteomes" id="UP000743370">
    <property type="component" value="Unassembled WGS sequence"/>
</dbReference>
<dbReference type="PROSITE" id="PS51767">
    <property type="entry name" value="PEPTIDASE_A1"/>
    <property type="match status" value="1"/>
</dbReference>
<protein>
    <recommendedName>
        <fullName evidence="2">Peptidase A1 domain-containing protein</fullName>
    </recommendedName>
</protein>
<name>A0A8T0L9C9_PHAAN</name>
<evidence type="ECO:0000313" key="4">
    <source>
        <dbReference type="Proteomes" id="UP000743370"/>
    </source>
</evidence>
<comment type="caution">
    <text evidence="3">The sequence shown here is derived from an EMBL/GenBank/DDBJ whole genome shotgun (WGS) entry which is preliminary data.</text>
</comment>
<feature type="domain" description="Peptidase A1" evidence="2">
    <location>
        <begin position="1"/>
        <end position="52"/>
    </location>
</feature>
<accession>A0A8T0L9C9</accession>
<dbReference type="AlphaFoldDB" id="A0A8T0L9C9"/>
<organism evidence="3 4">
    <name type="scientific">Phaseolus angularis</name>
    <name type="common">Azuki bean</name>
    <name type="synonym">Vigna angularis</name>
    <dbReference type="NCBI Taxonomy" id="3914"/>
    <lineage>
        <taxon>Eukaryota</taxon>
        <taxon>Viridiplantae</taxon>
        <taxon>Streptophyta</taxon>
        <taxon>Embryophyta</taxon>
        <taxon>Tracheophyta</taxon>
        <taxon>Spermatophyta</taxon>
        <taxon>Magnoliopsida</taxon>
        <taxon>eudicotyledons</taxon>
        <taxon>Gunneridae</taxon>
        <taxon>Pentapetalae</taxon>
        <taxon>rosids</taxon>
        <taxon>fabids</taxon>
        <taxon>Fabales</taxon>
        <taxon>Fabaceae</taxon>
        <taxon>Papilionoideae</taxon>
        <taxon>50 kb inversion clade</taxon>
        <taxon>NPAAA clade</taxon>
        <taxon>indigoferoid/millettioid clade</taxon>
        <taxon>Phaseoleae</taxon>
        <taxon>Vigna</taxon>
    </lineage>
</organism>
<evidence type="ECO:0000256" key="1">
    <source>
        <dbReference type="SAM" id="MobiDB-lite"/>
    </source>
</evidence>
<dbReference type="Gene3D" id="2.40.70.10">
    <property type="entry name" value="Acid Proteases"/>
    <property type="match status" value="1"/>
</dbReference>
<evidence type="ECO:0000259" key="2">
    <source>
        <dbReference type="PROSITE" id="PS51767"/>
    </source>
</evidence>
<dbReference type="InterPro" id="IPR033121">
    <property type="entry name" value="PEPTIDASE_A1"/>
</dbReference>
<dbReference type="OrthoDB" id="1747407at2759"/>
<reference evidence="3 4" key="1">
    <citation type="submission" date="2020-05" db="EMBL/GenBank/DDBJ databases">
        <title>Vigna angularis (adzuki bean) Var. LongXiaoDou No. 4 denovo assembly.</title>
        <authorList>
            <person name="Xiang H."/>
        </authorList>
    </citation>
    <scope>NUCLEOTIDE SEQUENCE [LARGE SCALE GENOMIC DNA]</scope>
    <source>
        <tissue evidence="3">Leaf</tissue>
    </source>
</reference>
<dbReference type="SUPFAM" id="SSF50630">
    <property type="entry name" value="Acid proteases"/>
    <property type="match status" value="1"/>
</dbReference>
<gene>
    <name evidence="3" type="ORF">HKW66_Vig0033860</name>
</gene>
<dbReference type="EMBL" id="JABFOF010000001">
    <property type="protein sequence ID" value="KAG2408564.1"/>
    <property type="molecule type" value="Genomic_DNA"/>
</dbReference>
<dbReference type="InterPro" id="IPR021109">
    <property type="entry name" value="Peptidase_aspartic_dom_sf"/>
</dbReference>
<sequence>MGPFFMKHSKVRGAYCLGIFQNGKDPTTLLGGIVVRNTLVMHDREQEKIGFWKTNCTDLWERLQESGAPSPLLSNSEASPPTEALEPSVAPSSLQNEAPPGELKIAKITMLISFNISYVDMKPHITELAGLFARELNVNISQVRNYYYMA</sequence>